<evidence type="ECO:0000313" key="2">
    <source>
        <dbReference type="Proteomes" id="UP001321473"/>
    </source>
</evidence>
<comment type="caution">
    <text evidence="1">The sequence shown here is derived from an EMBL/GenBank/DDBJ whole genome shotgun (WGS) entry which is preliminary data.</text>
</comment>
<dbReference type="EMBL" id="JARKHS020027434">
    <property type="protein sequence ID" value="KAK8765400.1"/>
    <property type="molecule type" value="Genomic_DNA"/>
</dbReference>
<dbReference type="Proteomes" id="UP001321473">
    <property type="component" value="Unassembled WGS sequence"/>
</dbReference>
<keyword evidence="2" id="KW-1185">Reference proteome</keyword>
<dbReference type="AlphaFoldDB" id="A0AAQ4DSG0"/>
<reference evidence="1 2" key="1">
    <citation type="journal article" date="2023" name="Arcadia Sci">
        <title>De novo assembly of a long-read Amblyomma americanum tick genome.</title>
        <authorList>
            <person name="Chou S."/>
            <person name="Poskanzer K.E."/>
            <person name="Rollins M."/>
            <person name="Thuy-Boun P.S."/>
        </authorList>
    </citation>
    <scope>NUCLEOTIDE SEQUENCE [LARGE SCALE GENOMIC DNA]</scope>
    <source>
        <strain evidence="1">F_SG_1</strain>
        <tissue evidence="1">Salivary glands</tissue>
    </source>
</reference>
<evidence type="ECO:0000313" key="1">
    <source>
        <dbReference type="EMBL" id="KAK8765400.1"/>
    </source>
</evidence>
<protein>
    <submittedName>
        <fullName evidence="1">Uncharacterized protein</fullName>
    </submittedName>
</protein>
<gene>
    <name evidence="1" type="ORF">V5799_032008</name>
</gene>
<name>A0AAQ4DSG0_AMBAM</name>
<proteinExistence type="predicted"/>
<organism evidence="1 2">
    <name type="scientific">Amblyomma americanum</name>
    <name type="common">Lone star tick</name>
    <dbReference type="NCBI Taxonomy" id="6943"/>
    <lineage>
        <taxon>Eukaryota</taxon>
        <taxon>Metazoa</taxon>
        <taxon>Ecdysozoa</taxon>
        <taxon>Arthropoda</taxon>
        <taxon>Chelicerata</taxon>
        <taxon>Arachnida</taxon>
        <taxon>Acari</taxon>
        <taxon>Parasitiformes</taxon>
        <taxon>Ixodida</taxon>
        <taxon>Ixodoidea</taxon>
        <taxon>Ixodidae</taxon>
        <taxon>Amblyomminae</taxon>
        <taxon>Amblyomma</taxon>
    </lineage>
</organism>
<sequence length="112" mass="12741">MTAANRGSDCLLRPKISRALGGRLVQRRAHLDAVNIASRFLKDDHFDRHRFGDRLRFSWCEFVSTFSCLLSGQEYIAKFKAVNIEGNTLASDSSGTKFCFGHKFQERLQKIA</sequence>
<accession>A0AAQ4DSG0</accession>